<protein>
    <submittedName>
        <fullName evidence="1">Uncharacterized protein</fullName>
    </submittedName>
</protein>
<sequence length="142" mass="15394">MTLKSLPLTLLLLLSLSYPFLLSAAFSGNQEASAPLGGWRPIENVTAPEVIEVAQFAVAEHNNQTGSMLKFERVVSGEYQVVAGENYRLIIAAMDGAVAVWRFVNKQIIRSRAPSRSPEHENLAGVAAKWLALGPKYGVSGR</sequence>
<dbReference type="Proteomes" id="UP000828048">
    <property type="component" value="Chromosome 3"/>
</dbReference>
<dbReference type="EMBL" id="CM037153">
    <property type="protein sequence ID" value="KAH7858713.1"/>
    <property type="molecule type" value="Genomic_DNA"/>
</dbReference>
<name>A0ACB7YZG4_9ERIC</name>
<comment type="caution">
    <text evidence="1">The sequence shown here is derived from an EMBL/GenBank/DDBJ whole genome shotgun (WGS) entry which is preliminary data.</text>
</comment>
<keyword evidence="2" id="KW-1185">Reference proteome</keyword>
<evidence type="ECO:0000313" key="2">
    <source>
        <dbReference type="Proteomes" id="UP000828048"/>
    </source>
</evidence>
<organism evidence="1 2">
    <name type="scientific">Vaccinium darrowii</name>
    <dbReference type="NCBI Taxonomy" id="229202"/>
    <lineage>
        <taxon>Eukaryota</taxon>
        <taxon>Viridiplantae</taxon>
        <taxon>Streptophyta</taxon>
        <taxon>Embryophyta</taxon>
        <taxon>Tracheophyta</taxon>
        <taxon>Spermatophyta</taxon>
        <taxon>Magnoliopsida</taxon>
        <taxon>eudicotyledons</taxon>
        <taxon>Gunneridae</taxon>
        <taxon>Pentapetalae</taxon>
        <taxon>asterids</taxon>
        <taxon>Ericales</taxon>
        <taxon>Ericaceae</taxon>
        <taxon>Vaccinioideae</taxon>
        <taxon>Vaccinieae</taxon>
        <taxon>Vaccinium</taxon>
    </lineage>
</organism>
<evidence type="ECO:0000313" key="1">
    <source>
        <dbReference type="EMBL" id="KAH7858713.1"/>
    </source>
</evidence>
<proteinExistence type="predicted"/>
<reference evidence="1 2" key="1">
    <citation type="journal article" date="2021" name="Hortic Res">
        <title>High-quality reference genome and annotation aids understanding of berry development for evergreen blueberry (Vaccinium darrowii).</title>
        <authorList>
            <person name="Yu J."/>
            <person name="Hulse-Kemp A.M."/>
            <person name="Babiker E."/>
            <person name="Staton M."/>
        </authorList>
    </citation>
    <scope>NUCLEOTIDE SEQUENCE [LARGE SCALE GENOMIC DNA]</scope>
    <source>
        <strain evidence="2">cv. NJ 8807/NJ 8810</strain>
        <tissue evidence="1">Young leaf</tissue>
    </source>
</reference>
<gene>
    <name evidence="1" type="ORF">Vadar_027042</name>
</gene>
<accession>A0ACB7YZG4</accession>